<organism evidence="9 10">
    <name type="scientific">Lasallia pustulata</name>
    <dbReference type="NCBI Taxonomy" id="136370"/>
    <lineage>
        <taxon>Eukaryota</taxon>
        <taxon>Fungi</taxon>
        <taxon>Dikarya</taxon>
        <taxon>Ascomycota</taxon>
        <taxon>Pezizomycotina</taxon>
        <taxon>Lecanoromycetes</taxon>
        <taxon>OSLEUM clade</taxon>
        <taxon>Umbilicariomycetidae</taxon>
        <taxon>Umbilicariales</taxon>
        <taxon>Umbilicariaceae</taxon>
        <taxon>Lasallia</taxon>
    </lineage>
</organism>
<dbReference type="PANTHER" id="PTHR33048">
    <property type="entry name" value="PTH11-LIKE INTEGRAL MEMBRANE PROTEIN (AFU_ORTHOLOGUE AFUA_5G11245)"/>
    <property type="match status" value="1"/>
</dbReference>
<feature type="transmembrane region" description="Helical" evidence="7">
    <location>
        <begin position="252"/>
        <end position="275"/>
    </location>
</feature>
<feature type="transmembrane region" description="Helical" evidence="7">
    <location>
        <begin position="42"/>
        <end position="63"/>
    </location>
</feature>
<dbReference type="Proteomes" id="UP000324767">
    <property type="component" value="Unassembled WGS sequence"/>
</dbReference>
<gene>
    <name evidence="9" type="ORF">FRX48_06674</name>
</gene>
<protein>
    <recommendedName>
        <fullName evidence="8">Rhodopsin domain-containing protein</fullName>
    </recommendedName>
</protein>
<feature type="transmembrane region" description="Helical" evidence="7">
    <location>
        <begin position="124"/>
        <end position="150"/>
    </location>
</feature>
<dbReference type="GO" id="GO:0016020">
    <property type="term" value="C:membrane"/>
    <property type="evidence" value="ECO:0007669"/>
    <property type="project" value="UniProtKB-SubCell"/>
</dbReference>
<feature type="transmembrane region" description="Helical" evidence="7">
    <location>
        <begin position="12"/>
        <end position="30"/>
    </location>
</feature>
<evidence type="ECO:0000256" key="6">
    <source>
        <dbReference type="SAM" id="MobiDB-lite"/>
    </source>
</evidence>
<dbReference type="InterPro" id="IPR049326">
    <property type="entry name" value="Rhodopsin_dom_fungi"/>
</dbReference>
<keyword evidence="4 7" id="KW-0472">Membrane</keyword>
<comment type="subcellular location">
    <subcellularLocation>
        <location evidence="1">Membrane</location>
        <topology evidence="1">Multi-pass membrane protein</topology>
    </subcellularLocation>
</comment>
<evidence type="ECO:0000256" key="2">
    <source>
        <dbReference type="ARBA" id="ARBA00022692"/>
    </source>
</evidence>
<feature type="transmembrane region" description="Helical" evidence="7">
    <location>
        <begin position="213"/>
        <end position="232"/>
    </location>
</feature>
<feature type="region of interest" description="Disordered" evidence="6">
    <location>
        <begin position="295"/>
        <end position="327"/>
    </location>
</feature>
<dbReference type="EMBL" id="VXIT01000010">
    <property type="protein sequence ID" value="KAA6410060.1"/>
    <property type="molecule type" value="Genomic_DNA"/>
</dbReference>
<keyword evidence="2 7" id="KW-0812">Transmembrane</keyword>
<keyword evidence="3 7" id="KW-1133">Transmembrane helix</keyword>
<feature type="domain" description="Rhodopsin" evidence="8">
    <location>
        <begin position="26"/>
        <end position="276"/>
    </location>
</feature>
<dbReference type="PANTHER" id="PTHR33048:SF157">
    <property type="entry name" value="INTEGRAL MEMBRANE PROTEIN"/>
    <property type="match status" value="1"/>
</dbReference>
<dbReference type="OrthoDB" id="5393606at2759"/>
<evidence type="ECO:0000256" key="1">
    <source>
        <dbReference type="ARBA" id="ARBA00004141"/>
    </source>
</evidence>
<feature type="transmembrane region" description="Helical" evidence="7">
    <location>
        <begin position="89"/>
        <end position="112"/>
    </location>
</feature>
<comment type="caution">
    <text evidence="9">The sequence shown here is derived from an EMBL/GenBank/DDBJ whole genome shotgun (WGS) entry which is preliminary data.</text>
</comment>
<dbReference type="InterPro" id="IPR052337">
    <property type="entry name" value="SAT4-like"/>
</dbReference>
<name>A0A5M8PM65_9LECA</name>
<evidence type="ECO:0000256" key="3">
    <source>
        <dbReference type="ARBA" id="ARBA00022989"/>
    </source>
</evidence>
<dbReference type="Pfam" id="PF20684">
    <property type="entry name" value="Fung_rhodopsin"/>
    <property type="match status" value="1"/>
</dbReference>
<reference evidence="9 10" key="1">
    <citation type="submission" date="2019-09" db="EMBL/GenBank/DDBJ databases">
        <title>The hologenome of the rock-dwelling lichen Lasallia pustulata.</title>
        <authorList>
            <person name="Greshake Tzovaras B."/>
            <person name="Segers F."/>
            <person name="Bicker A."/>
            <person name="Dal Grande F."/>
            <person name="Otte J."/>
            <person name="Hankeln T."/>
            <person name="Schmitt I."/>
            <person name="Ebersberger I."/>
        </authorList>
    </citation>
    <scope>NUCLEOTIDE SEQUENCE [LARGE SCALE GENOMIC DNA]</scope>
    <source>
        <strain evidence="9">A1-1</strain>
    </source>
</reference>
<evidence type="ECO:0000259" key="8">
    <source>
        <dbReference type="Pfam" id="PF20684"/>
    </source>
</evidence>
<dbReference type="AlphaFoldDB" id="A0A5M8PM65"/>
<evidence type="ECO:0000313" key="9">
    <source>
        <dbReference type="EMBL" id="KAA6410060.1"/>
    </source>
</evidence>
<evidence type="ECO:0000256" key="4">
    <source>
        <dbReference type="ARBA" id="ARBA00023136"/>
    </source>
</evidence>
<comment type="similarity">
    <text evidence="5">Belongs to the SAT4 family.</text>
</comment>
<evidence type="ECO:0000313" key="10">
    <source>
        <dbReference type="Proteomes" id="UP000324767"/>
    </source>
</evidence>
<sequence length="371" mass="41323">MSSTSSQGLTALGSTLLGLSTIAITLRFYARHMQKAPVKSDDWIMIPCLLLFLGTTACTFFGVQKKVLGYPTPKDPHVLAETAEMTSKLYIAFDFFSTATLGCIKTAALLFYRRIFCILSGRNVFSPLTLVTIVIVALWTVAFLILSGLQCGTHFSALWIPSDYKRYCHISYPFLLSLTISDFILDVWIIFLPLPQIWTIQTSLRRRFAVMGVFLLAFVGLAACIARLVVYVHIEHTRNTPVDRRLVNTKAIYLSVLETGLSLIAVNLPSLWYLLTKVKPESILRSVRSMISLRSQRSATSSNKQGSHSPLSSLGKNGHVPSSSQSHFAHPEAQFTETYAMHDVEDEHRRPQLPLGKIQITDSISQSAVHV</sequence>
<evidence type="ECO:0000256" key="7">
    <source>
        <dbReference type="SAM" id="Phobius"/>
    </source>
</evidence>
<evidence type="ECO:0000256" key="5">
    <source>
        <dbReference type="ARBA" id="ARBA00038359"/>
    </source>
</evidence>
<feature type="transmembrane region" description="Helical" evidence="7">
    <location>
        <begin position="170"/>
        <end position="192"/>
    </location>
</feature>
<proteinExistence type="inferred from homology"/>
<accession>A0A5M8PM65</accession>